<evidence type="ECO:0000313" key="2">
    <source>
        <dbReference type="WBParaSite" id="PS1159_v2.g16774.t1"/>
    </source>
</evidence>
<name>A0AC35FH26_9BILA</name>
<protein>
    <submittedName>
        <fullName evidence="2">T-complex 11</fullName>
    </submittedName>
</protein>
<sequence length="509" mass="57801">MSEENSNKNLTATDNSQDPQQRIRTSSATSSFVVPTPTAPISIPGSSASDSPIHHHSTTSSLPPWIAGASPAKFFTIDEILKVNTTLEKMMLAHEIAIDPNFSLEKLPKDPLEEQVKKCMHDAFWGKLREDFDKEPPVYEHAFNLIVDLKEMILGLLTEAQVNVRQLIESGLDPILIKQQIQNNAFDLKTLLSFVMEVLSKLCAPARDEQMEKLKQETDIVATFRGIFEFVELMKLDMANFTVSKNRSTIERYAAEYEREQFLKVLEVDPQGNTALKSCLHQILTDYFSSHPEIQSQEELTNTQVKELIAQFYMFLFDSPPPMFQFPETLKMDELRIRALSEKYLQLILVISTIFVSGNIVGKEICETKNFKALLKKDLIILLNDVTESNHVERLDSVGLQVIKLCKEICGEGKWLNQHEELVKNQINDLKNPENSIRKLARDRIYSFIHSVIISAGAGSIKLPPGLSVIQQEVCALTAKFLHLTSHNWRAFGIYYGEILENDFKESLK</sequence>
<evidence type="ECO:0000313" key="1">
    <source>
        <dbReference type="Proteomes" id="UP000887580"/>
    </source>
</evidence>
<dbReference type="Proteomes" id="UP000887580">
    <property type="component" value="Unplaced"/>
</dbReference>
<proteinExistence type="predicted"/>
<accession>A0AC35FH26</accession>
<organism evidence="1 2">
    <name type="scientific">Panagrolaimus sp. PS1159</name>
    <dbReference type="NCBI Taxonomy" id="55785"/>
    <lineage>
        <taxon>Eukaryota</taxon>
        <taxon>Metazoa</taxon>
        <taxon>Ecdysozoa</taxon>
        <taxon>Nematoda</taxon>
        <taxon>Chromadorea</taxon>
        <taxon>Rhabditida</taxon>
        <taxon>Tylenchina</taxon>
        <taxon>Panagrolaimomorpha</taxon>
        <taxon>Panagrolaimoidea</taxon>
        <taxon>Panagrolaimidae</taxon>
        <taxon>Panagrolaimus</taxon>
    </lineage>
</organism>
<reference evidence="2" key="1">
    <citation type="submission" date="2022-11" db="UniProtKB">
        <authorList>
            <consortium name="WormBaseParasite"/>
        </authorList>
    </citation>
    <scope>IDENTIFICATION</scope>
</reference>
<dbReference type="WBParaSite" id="PS1159_v2.g16774.t1">
    <property type="protein sequence ID" value="PS1159_v2.g16774.t1"/>
    <property type="gene ID" value="PS1159_v2.g16774"/>
</dbReference>